<dbReference type="AlphaFoldDB" id="A0A095CEU8"/>
<keyword evidence="2" id="KW-0812">Transmembrane</keyword>
<keyword evidence="2" id="KW-0472">Membrane</keyword>
<feature type="transmembrane region" description="Helical" evidence="2">
    <location>
        <begin position="216"/>
        <end position="238"/>
    </location>
</feature>
<accession>A0A095CEU8</accession>
<dbReference type="VEuPathDB" id="FungiDB:CNBG_4610"/>
<dbReference type="Proteomes" id="UP000029445">
    <property type="component" value="Chromosome 2"/>
</dbReference>
<organism evidence="3 4">
    <name type="scientific">Cryptococcus deuterogattii (strain R265)</name>
    <name type="common">Cryptococcus gattii VGII (strain R265)</name>
    <dbReference type="NCBI Taxonomy" id="294750"/>
    <lineage>
        <taxon>Eukaryota</taxon>
        <taxon>Fungi</taxon>
        <taxon>Dikarya</taxon>
        <taxon>Basidiomycota</taxon>
        <taxon>Agaricomycotina</taxon>
        <taxon>Tremellomycetes</taxon>
        <taxon>Tremellales</taxon>
        <taxon>Cryptococcaceae</taxon>
        <taxon>Cryptococcus</taxon>
        <taxon>Cryptococcus gattii species complex</taxon>
    </lineage>
</organism>
<reference evidence="3 4" key="2">
    <citation type="journal article" date="2018" name="Proc. Natl. Acad. Sci.">
        <title>RNAi is a critical determinant of centromere evolution in closely related fungi.</title>
        <authorList>
            <person name="Yadav V."/>
            <person name="Sun S."/>
            <person name="Billmyre R.B."/>
            <person name="Thimmappa B.C."/>
            <person name="Shea T."/>
            <person name="Lintner R."/>
            <person name="Bakkeren G."/>
            <person name="Cuomo C.A."/>
            <person name="Heitman J."/>
            <person name="Sanyal K."/>
        </authorList>
    </citation>
    <scope>NUCLEOTIDE SEQUENCE [LARGE SCALE GENOMIC DNA]</scope>
    <source>
        <strain evidence="3 4">R265</strain>
    </source>
</reference>
<dbReference type="RefSeq" id="XP_062884493.1">
    <property type="nucleotide sequence ID" value="XM_063028538.1"/>
</dbReference>
<dbReference type="GeneID" id="88180813"/>
<dbReference type="OrthoDB" id="2562897at2759"/>
<keyword evidence="4" id="KW-1185">Reference proteome</keyword>
<dbReference type="KEGG" id="cdeu:CNBG_4610"/>
<feature type="compositionally biased region" description="Pro residues" evidence="1">
    <location>
        <begin position="21"/>
        <end position="32"/>
    </location>
</feature>
<dbReference type="HOGENOM" id="CLU_1151738_0_0_1"/>
<evidence type="ECO:0000313" key="4">
    <source>
        <dbReference type="Proteomes" id="UP000029445"/>
    </source>
</evidence>
<sequence length="249" mass="27717">MSSDQTRSQRLKPSSIASSPSPTPKSAPPIIAPPKRRIIPAPLTANSLHPVEKEIERLTSACEEHERVIRSTLSTVRHHIMTNAQGILERLSKVDDDAEAITASIQQALQSSIPQFQSNLRENLQLRSGDVELMRERTTPWKDVVDEDGAALLSVSTNGIGALHAKKLKRVEGGGGEADALTRVELWADEVEMYLNNEIMRVNESTKVKRARQIGLYYTILYSLMVLGIIGGSFILYYPSAAVWEWMRE</sequence>
<proteinExistence type="predicted"/>
<evidence type="ECO:0000313" key="3">
    <source>
        <dbReference type="EMBL" id="KGB78772.1"/>
    </source>
</evidence>
<evidence type="ECO:0000256" key="2">
    <source>
        <dbReference type="SAM" id="Phobius"/>
    </source>
</evidence>
<feature type="region of interest" description="Disordered" evidence="1">
    <location>
        <begin position="1"/>
        <end position="35"/>
    </location>
</feature>
<gene>
    <name evidence="3" type="ORF">CNBG_4610</name>
</gene>
<feature type="compositionally biased region" description="Polar residues" evidence="1">
    <location>
        <begin position="1"/>
        <end position="12"/>
    </location>
</feature>
<keyword evidence="2" id="KW-1133">Transmembrane helix</keyword>
<name>A0A095CEU8_CRYD2</name>
<protein>
    <submittedName>
        <fullName evidence="3">Uncharacterized protein</fullName>
    </submittedName>
</protein>
<reference evidence="3 4" key="1">
    <citation type="journal article" date="2011" name="MBio">
        <title>Genome variation in Cryptococcus gattii, an emerging pathogen of immunocompetent hosts.</title>
        <authorList>
            <person name="D'Souza C.A."/>
            <person name="Kronstad J.W."/>
            <person name="Taylor G."/>
            <person name="Warren R."/>
            <person name="Yuen M."/>
            <person name="Hu G."/>
            <person name="Jung W.H."/>
            <person name="Sham A."/>
            <person name="Kidd S.E."/>
            <person name="Tangen K."/>
            <person name="Lee N."/>
            <person name="Zeilmaker T."/>
            <person name="Sawkins J."/>
            <person name="McVicker G."/>
            <person name="Shah S."/>
            <person name="Gnerre S."/>
            <person name="Griggs A."/>
            <person name="Zeng Q."/>
            <person name="Bartlett K."/>
            <person name="Li W."/>
            <person name="Wang X."/>
            <person name="Heitman J."/>
            <person name="Stajich J.E."/>
            <person name="Fraser J.A."/>
            <person name="Meyer W."/>
            <person name="Carter D."/>
            <person name="Schein J."/>
            <person name="Krzywinski M."/>
            <person name="Kwon-Chung K.J."/>
            <person name="Varma A."/>
            <person name="Wang J."/>
            <person name="Brunham R."/>
            <person name="Fyfe M."/>
            <person name="Ouellette B.F."/>
            <person name="Siddiqui A."/>
            <person name="Marra M."/>
            <person name="Jones S."/>
            <person name="Holt R."/>
            <person name="Birren B.W."/>
            <person name="Galagan J.E."/>
            <person name="Cuomo C.A."/>
        </authorList>
    </citation>
    <scope>NUCLEOTIDE SEQUENCE [LARGE SCALE GENOMIC DNA]</scope>
    <source>
        <strain evidence="3 4">R265</strain>
    </source>
</reference>
<evidence type="ECO:0000256" key="1">
    <source>
        <dbReference type="SAM" id="MobiDB-lite"/>
    </source>
</evidence>
<dbReference type="EMBL" id="CP025760">
    <property type="protein sequence ID" value="KGB78772.1"/>
    <property type="molecule type" value="Genomic_DNA"/>
</dbReference>